<dbReference type="AlphaFoldDB" id="A0A060HLU7"/>
<organism evidence="3 4">
    <name type="scientific">Nitrososphaera viennensis EN76</name>
    <dbReference type="NCBI Taxonomy" id="926571"/>
    <lineage>
        <taxon>Archaea</taxon>
        <taxon>Nitrososphaerota</taxon>
        <taxon>Nitrososphaeria</taxon>
        <taxon>Nitrososphaerales</taxon>
        <taxon>Nitrososphaeraceae</taxon>
        <taxon>Nitrososphaera</taxon>
    </lineage>
</organism>
<dbReference type="OrthoDB" id="4907at2157"/>
<accession>A0A060HLU7</accession>
<dbReference type="HOGENOM" id="CLU_007383_1_7_2"/>
<dbReference type="SUPFAM" id="SSF51735">
    <property type="entry name" value="NAD(P)-binding Rossmann-fold domains"/>
    <property type="match status" value="1"/>
</dbReference>
<dbReference type="Proteomes" id="UP000027093">
    <property type="component" value="Chromosome"/>
</dbReference>
<dbReference type="EMBL" id="CP007536">
    <property type="protein sequence ID" value="AIC16428.1"/>
    <property type="molecule type" value="Genomic_DNA"/>
</dbReference>
<protein>
    <submittedName>
        <fullName evidence="3">NAD-dependent epimerase/dehydratase family, includes UDP-galactose 4-epimerase-like proteins</fullName>
        <ecNumber evidence="3">5.1.3.2</ecNumber>
    </submittedName>
</protein>
<dbReference type="KEGG" id="nvn:NVIE_021680"/>
<dbReference type="Gene3D" id="3.40.50.720">
    <property type="entry name" value="NAD(P)-binding Rossmann-like Domain"/>
    <property type="match status" value="1"/>
</dbReference>
<name>A0A060HLU7_9ARCH</name>
<keyword evidence="4" id="KW-1185">Reference proteome</keyword>
<keyword evidence="3" id="KW-0413">Isomerase</keyword>
<reference evidence="3 4" key="1">
    <citation type="journal article" date="2014" name="Int. J. Syst. Evol. Microbiol.">
        <title>Nitrososphaera viennensis gen. nov., sp. nov., an aerobic and mesophilic, ammonia-oxidizing archaeon from soil and a member of the archaeal phylum Thaumarchaeota.</title>
        <authorList>
            <person name="Stieglmeier M."/>
            <person name="Klingl A."/>
            <person name="Alves R.J."/>
            <person name="Rittmann S.K."/>
            <person name="Melcher M."/>
            <person name="Leisch N."/>
            <person name="Schleper C."/>
        </authorList>
    </citation>
    <scope>NUCLEOTIDE SEQUENCE [LARGE SCALE GENOMIC DNA]</scope>
    <source>
        <strain evidence="3">EN76</strain>
    </source>
</reference>
<dbReference type="InterPro" id="IPR036291">
    <property type="entry name" value="NAD(P)-bd_dom_sf"/>
</dbReference>
<gene>
    <name evidence="3" type="ORF">NVIE_021680</name>
</gene>
<dbReference type="InterPro" id="IPR001509">
    <property type="entry name" value="Epimerase_deHydtase"/>
</dbReference>
<dbReference type="PANTHER" id="PTHR43000">
    <property type="entry name" value="DTDP-D-GLUCOSE 4,6-DEHYDRATASE-RELATED"/>
    <property type="match status" value="1"/>
</dbReference>
<dbReference type="STRING" id="926571.NVIE_021680"/>
<feature type="domain" description="NAD-dependent epimerase/dehydratase" evidence="2">
    <location>
        <begin position="34"/>
        <end position="263"/>
    </location>
</feature>
<dbReference type="GeneID" id="74947410"/>
<evidence type="ECO:0000256" key="1">
    <source>
        <dbReference type="ARBA" id="ARBA00007637"/>
    </source>
</evidence>
<evidence type="ECO:0000259" key="2">
    <source>
        <dbReference type="Pfam" id="PF01370"/>
    </source>
</evidence>
<dbReference type="EC" id="5.1.3.2" evidence="3"/>
<dbReference type="GO" id="GO:0003978">
    <property type="term" value="F:UDP-glucose 4-epimerase activity"/>
    <property type="evidence" value="ECO:0007669"/>
    <property type="project" value="UniProtKB-EC"/>
</dbReference>
<dbReference type="PRINTS" id="PR01713">
    <property type="entry name" value="NUCEPIMERASE"/>
</dbReference>
<comment type="similarity">
    <text evidence="1">Belongs to the NAD(P)-dependent epimerase/dehydratase family.</text>
</comment>
<evidence type="ECO:0000313" key="4">
    <source>
        <dbReference type="Proteomes" id="UP000027093"/>
    </source>
</evidence>
<dbReference type="RefSeq" id="WP_084790775.1">
    <property type="nucleotide sequence ID" value="NZ_CP007536.1"/>
</dbReference>
<evidence type="ECO:0000313" key="3">
    <source>
        <dbReference type="EMBL" id="AIC16428.1"/>
    </source>
</evidence>
<proteinExistence type="inferred from homology"/>
<dbReference type="Pfam" id="PF01370">
    <property type="entry name" value="Epimerase"/>
    <property type="match status" value="1"/>
</dbReference>
<sequence>MTYSINIFSNFEMENYDGKCFSIAILCVETLNNILVTGAAGFVGKHLVTRLALRKYKVVIVDVADAKIFGENIVAYKQDIRNTEAIQEIVKQEEVDTCVHLAAKVSVADSVINPNETIDVNIRGTVSVLEACARNGVGNFVFASSAAVYGNPLSLPVNENDTLKPLSPYGISKADGERIVMDYKIRGMIKKAVSLRFFNIYGEGQNPEYAGVITKFAERLSAGLAPTIYGNGSQTRDFISVQDVARAIILAAESEISGTFNVGTGKAISINELAERMTRIFGLDLKPIYLEAKKGDILHSCADMTNIRGCLGFETVDGLDAGLMHMFNEMLPKKSPANIGGISR</sequence>